<evidence type="ECO:0008006" key="4">
    <source>
        <dbReference type="Google" id="ProtNLM"/>
    </source>
</evidence>
<accession>A0A328X2V6</accession>
<evidence type="ECO:0000256" key="1">
    <source>
        <dbReference type="SAM" id="SignalP"/>
    </source>
</evidence>
<dbReference type="AlphaFoldDB" id="A0A328X2V6"/>
<proteinExistence type="predicted"/>
<name>A0A328X2V6_9FLAO</name>
<keyword evidence="3" id="KW-1185">Reference proteome</keyword>
<evidence type="ECO:0000313" key="2">
    <source>
        <dbReference type="EMBL" id="RAR50887.1"/>
    </source>
</evidence>
<reference evidence="2 3" key="1">
    <citation type="submission" date="2018-06" db="EMBL/GenBank/DDBJ databases">
        <title>Genomic Encyclopedia of Type Strains, Phase III (KMG-III): the genomes of soil and plant-associated and newly described type strains.</title>
        <authorList>
            <person name="Whitman W."/>
        </authorList>
    </citation>
    <scope>NUCLEOTIDE SEQUENCE [LARGE SCALE GENOMIC DNA]</scope>
    <source>
        <strain evidence="2 3">CGMCC 1.12504</strain>
    </source>
</reference>
<dbReference type="Proteomes" id="UP000249518">
    <property type="component" value="Unassembled WGS sequence"/>
</dbReference>
<gene>
    <name evidence="2" type="ORF">B0I10_10155</name>
</gene>
<dbReference type="RefSeq" id="WP_112084489.1">
    <property type="nucleotide sequence ID" value="NZ_QLSV01000001.1"/>
</dbReference>
<organism evidence="2 3">
    <name type="scientific">Flavobacterium lacus</name>
    <dbReference type="NCBI Taxonomy" id="1353778"/>
    <lineage>
        <taxon>Bacteria</taxon>
        <taxon>Pseudomonadati</taxon>
        <taxon>Bacteroidota</taxon>
        <taxon>Flavobacteriia</taxon>
        <taxon>Flavobacteriales</taxon>
        <taxon>Flavobacteriaceae</taxon>
        <taxon>Flavobacterium</taxon>
    </lineage>
</organism>
<sequence>MKKLIVPFFILSCVCTFAQEHFSGIGTSKRIGILNANFNPAELANLNSKMEVNLFATSINISNNKIGVSDITGDEDFEDLLFKGDEPVNLRFDVEIAGPGFAFKYKKMGFAITSKAYGKLNLVDIDANIGDAIANNGLNSLVNFTTLNGNYNQRLVGTTYGELGFSAARSLWETDKYKLNGGATFKLLFPGSYANFGADQFQGTITNVGGDSFLTNANASVNVAYSGSLGSSFSDFDGYSDSVFGSLNGFAVDFGGTFTIKDEKNGYKLNSGISVRNIGGMTFKDENNSSTNYNLVIQGNQSLNLSQFENVDSLQEVEQILVDSGFLTSTSSSEDFKVKLPTVLNAYADMQVIPTLYVSVFLQQKLTDDAKNDQITAQNVVTLTPRFSLKHFEVFAPLSQTEIAGFNAGIGFRVYGFFIGSGSAFTALINDSKQADFYFGYRFGMGKS</sequence>
<feature type="chain" id="PRO_5016261540" description="DUF5723 domain-containing protein" evidence="1">
    <location>
        <begin position="19"/>
        <end position="448"/>
    </location>
</feature>
<evidence type="ECO:0000313" key="3">
    <source>
        <dbReference type="Proteomes" id="UP000249518"/>
    </source>
</evidence>
<keyword evidence="1" id="KW-0732">Signal</keyword>
<dbReference type="OrthoDB" id="9805336at2"/>
<feature type="signal peptide" evidence="1">
    <location>
        <begin position="1"/>
        <end position="18"/>
    </location>
</feature>
<comment type="caution">
    <text evidence="2">The sequence shown here is derived from an EMBL/GenBank/DDBJ whole genome shotgun (WGS) entry which is preliminary data.</text>
</comment>
<dbReference type="EMBL" id="QLSV01000001">
    <property type="protein sequence ID" value="RAR50887.1"/>
    <property type="molecule type" value="Genomic_DNA"/>
</dbReference>
<protein>
    <recommendedName>
        <fullName evidence="4">DUF5723 domain-containing protein</fullName>
    </recommendedName>
</protein>